<protein>
    <submittedName>
        <fullName evidence="1">Uncharacterized protein</fullName>
    </submittedName>
</protein>
<proteinExistence type="predicted"/>
<accession>A0A8S5UCJ2</accession>
<name>A0A8S5UCJ2_9CAUD</name>
<organism evidence="1">
    <name type="scientific">Siphoviridae sp. ctgN495</name>
    <dbReference type="NCBI Taxonomy" id="2825608"/>
    <lineage>
        <taxon>Viruses</taxon>
        <taxon>Duplodnaviria</taxon>
        <taxon>Heunggongvirae</taxon>
        <taxon>Uroviricota</taxon>
        <taxon>Caudoviricetes</taxon>
    </lineage>
</organism>
<evidence type="ECO:0000313" key="1">
    <source>
        <dbReference type="EMBL" id="DAF92147.1"/>
    </source>
</evidence>
<sequence length="131" mass="15195">MKRIIKKSAVIGMAKEPSRGVFWIVDGKVLSFPFYNDITSPGVAKSGLTYNHKNLWPDVKPKGCNKPYNYYPRGRVELGKKNPIIYVNPNFDKYYLAEVRKDFGLINEPKVVFDNSDHYRCYLDDGWKPDK</sequence>
<dbReference type="EMBL" id="BK016063">
    <property type="protein sequence ID" value="DAF92147.1"/>
    <property type="molecule type" value="Genomic_DNA"/>
</dbReference>
<reference evidence="1" key="1">
    <citation type="journal article" date="2021" name="Proc. Natl. Acad. Sci. U.S.A.">
        <title>A Catalog of Tens of Thousands of Viruses from Human Metagenomes Reveals Hidden Associations with Chronic Diseases.</title>
        <authorList>
            <person name="Tisza M.J."/>
            <person name="Buck C.B."/>
        </authorList>
    </citation>
    <scope>NUCLEOTIDE SEQUENCE</scope>
    <source>
        <strain evidence="1">CtgN495</strain>
    </source>
</reference>